<keyword evidence="3" id="KW-1185">Reference proteome</keyword>
<gene>
    <name evidence="2" type="ORF">QTG54_007792</name>
</gene>
<protein>
    <submittedName>
        <fullName evidence="2">Uncharacterized protein</fullName>
    </submittedName>
</protein>
<feature type="compositionally biased region" description="Polar residues" evidence="1">
    <location>
        <begin position="1"/>
        <end position="21"/>
    </location>
</feature>
<evidence type="ECO:0000313" key="3">
    <source>
        <dbReference type="Proteomes" id="UP001224775"/>
    </source>
</evidence>
<dbReference type="AlphaFoldDB" id="A0AAD9DCV7"/>
<comment type="caution">
    <text evidence="2">The sequence shown here is derived from an EMBL/GenBank/DDBJ whole genome shotgun (WGS) entry which is preliminary data.</text>
</comment>
<reference evidence="2" key="1">
    <citation type="submission" date="2023-06" db="EMBL/GenBank/DDBJ databases">
        <title>Survivors Of The Sea: Transcriptome response of Skeletonema marinoi to long-term dormancy.</title>
        <authorList>
            <person name="Pinder M.I.M."/>
            <person name="Kourtchenko O."/>
            <person name="Robertson E.K."/>
            <person name="Larsson T."/>
            <person name="Maumus F."/>
            <person name="Osuna-Cruz C.M."/>
            <person name="Vancaester E."/>
            <person name="Stenow R."/>
            <person name="Vandepoele K."/>
            <person name="Ploug H."/>
            <person name="Bruchert V."/>
            <person name="Godhe A."/>
            <person name="Topel M."/>
        </authorList>
    </citation>
    <scope>NUCLEOTIDE SEQUENCE</scope>
    <source>
        <strain evidence="2">R05AC</strain>
    </source>
</reference>
<dbReference type="Proteomes" id="UP001224775">
    <property type="component" value="Unassembled WGS sequence"/>
</dbReference>
<dbReference type="EMBL" id="JATAAI010000013">
    <property type="protein sequence ID" value="KAK1741314.1"/>
    <property type="molecule type" value="Genomic_DNA"/>
</dbReference>
<sequence>MTTNNSSIDNQQQKGGNQLTPEQRKEELTKCILSQYRLCAAGTIGGAGFSVLRSQSVRPTAWPMLGGAFVGTLGDFVYGYFVECASLRTGGDSLVGSNNDKKS</sequence>
<evidence type="ECO:0000256" key="1">
    <source>
        <dbReference type="SAM" id="MobiDB-lite"/>
    </source>
</evidence>
<feature type="region of interest" description="Disordered" evidence="1">
    <location>
        <begin position="1"/>
        <end position="23"/>
    </location>
</feature>
<accession>A0AAD9DCV7</accession>
<evidence type="ECO:0000313" key="2">
    <source>
        <dbReference type="EMBL" id="KAK1741314.1"/>
    </source>
</evidence>
<proteinExistence type="predicted"/>
<organism evidence="2 3">
    <name type="scientific">Skeletonema marinoi</name>
    <dbReference type="NCBI Taxonomy" id="267567"/>
    <lineage>
        <taxon>Eukaryota</taxon>
        <taxon>Sar</taxon>
        <taxon>Stramenopiles</taxon>
        <taxon>Ochrophyta</taxon>
        <taxon>Bacillariophyta</taxon>
        <taxon>Coscinodiscophyceae</taxon>
        <taxon>Thalassiosirophycidae</taxon>
        <taxon>Thalassiosirales</taxon>
        <taxon>Skeletonemataceae</taxon>
        <taxon>Skeletonema</taxon>
        <taxon>Skeletonema marinoi-dohrnii complex</taxon>
    </lineage>
</organism>
<name>A0AAD9DCV7_9STRA</name>